<evidence type="ECO:0000256" key="5">
    <source>
        <dbReference type="ARBA" id="ARBA00023136"/>
    </source>
</evidence>
<protein>
    <recommendedName>
        <fullName evidence="7">Na(+)/H(+) antiporter NhaA</fullName>
    </recommendedName>
    <alternativeName>
        <fullName evidence="7">Sodium/proton antiporter NhaA</fullName>
    </alternativeName>
</protein>
<dbReference type="GO" id="GO:0005886">
    <property type="term" value="C:plasma membrane"/>
    <property type="evidence" value="ECO:0007669"/>
    <property type="project" value="UniProtKB-SubCell"/>
</dbReference>
<name>A0A1W6B2B6_9GAMM</name>
<evidence type="ECO:0000256" key="7">
    <source>
        <dbReference type="HAMAP-Rule" id="MF_01844"/>
    </source>
</evidence>
<dbReference type="GO" id="GO:0006885">
    <property type="term" value="P:regulation of pH"/>
    <property type="evidence" value="ECO:0007669"/>
    <property type="project" value="UniProtKB-UniRule"/>
</dbReference>
<organism evidence="8 9">
    <name type="scientific">Pantoea alhagi</name>
    <dbReference type="NCBI Taxonomy" id="1891675"/>
    <lineage>
        <taxon>Bacteria</taxon>
        <taxon>Pseudomonadati</taxon>
        <taxon>Pseudomonadota</taxon>
        <taxon>Gammaproteobacteria</taxon>
        <taxon>Enterobacterales</taxon>
        <taxon>Erwiniaceae</taxon>
        <taxon>Pantoea</taxon>
    </lineage>
</organism>
<dbReference type="Pfam" id="PF06965">
    <property type="entry name" value="Na_H_antiport_1"/>
    <property type="match status" value="1"/>
</dbReference>
<evidence type="ECO:0000313" key="9">
    <source>
        <dbReference type="Proteomes" id="UP000192900"/>
    </source>
</evidence>
<keyword evidence="9" id="KW-1185">Reference proteome</keyword>
<keyword evidence="7" id="KW-0915">Sodium</keyword>
<gene>
    <name evidence="7" type="primary">nhaA</name>
    <name evidence="8" type="ORF">B1H58_03785</name>
</gene>
<comment type="catalytic activity">
    <reaction evidence="7">
        <text>Na(+)(in) + 2 H(+)(out) = Na(+)(out) + 2 H(+)(in)</text>
        <dbReference type="Rhea" id="RHEA:29251"/>
        <dbReference type="ChEBI" id="CHEBI:15378"/>
        <dbReference type="ChEBI" id="CHEBI:29101"/>
    </reaction>
</comment>
<keyword evidence="6 7" id="KW-0739">Sodium transport</keyword>
<evidence type="ECO:0000256" key="6">
    <source>
        <dbReference type="ARBA" id="ARBA00023201"/>
    </source>
</evidence>
<feature type="transmembrane region" description="Helical" evidence="7">
    <location>
        <begin position="322"/>
        <end position="348"/>
    </location>
</feature>
<reference evidence="8 9" key="1">
    <citation type="submission" date="2017-02" db="EMBL/GenBank/DDBJ databases">
        <title>Complete genome sequence of the drought resistance-promoting endophyte Pantoea alhagi LTYR-11Z.</title>
        <authorList>
            <person name="Zhang L."/>
        </authorList>
    </citation>
    <scope>NUCLEOTIDE SEQUENCE [LARGE SCALE GENOMIC DNA]</scope>
    <source>
        <strain evidence="8 9">LTYR-11Z</strain>
    </source>
</reference>
<feature type="transmembrane region" description="Helical" evidence="7">
    <location>
        <begin position="179"/>
        <end position="198"/>
    </location>
</feature>
<comment type="function">
    <text evidence="7">Na(+)/H(+) antiporter that extrudes sodium in exchange for external protons.</text>
</comment>
<evidence type="ECO:0000256" key="4">
    <source>
        <dbReference type="ARBA" id="ARBA00022989"/>
    </source>
</evidence>
<keyword evidence="3 7" id="KW-0812">Transmembrane</keyword>
<dbReference type="InterPro" id="IPR004670">
    <property type="entry name" value="NhaA"/>
</dbReference>
<keyword evidence="2 7" id="KW-1003">Cell membrane</keyword>
<comment type="subcellular location">
    <subcellularLocation>
        <location evidence="1">Cell inner membrane</location>
        <topology evidence="1">Multi-pass membrane protein</topology>
    </subcellularLocation>
    <subcellularLocation>
        <location evidence="7">Cell membrane</location>
        <topology evidence="7">Multi-pass membrane protein</topology>
    </subcellularLocation>
</comment>
<accession>A0A1W6B2B6</accession>
<feature type="transmembrane region" description="Helical" evidence="7">
    <location>
        <begin position="256"/>
        <end position="274"/>
    </location>
</feature>
<dbReference type="AlphaFoldDB" id="A0A1W6B2B6"/>
<dbReference type="KEGG" id="palh:B1H58_03785"/>
<dbReference type="Proteomes" id="UP000192900">
    <property type="component" value="Chromosome"/>
</dbReference>
<dbReference type="STRING" id="1891675.B1H58_03785"/>
<dbReference type="PANTHER" id="PTHR30341">
    <property type="entry name" value="SODIUM ION/PROTON ANTIPORTER NHAA-RELATED"/>
    <property type="match status" value="1"/>
</dbReference>
<dbReference type="EMBL" id="CP019706">
    <property type="protein sequence ID" value="ARJ41213.1"/>
    <property type="molecule type" value="Genomic_DNA"/>
</dbReference>
<feature type="transmembrane region" description="Helical" evidence="7">
    <location>
        <begin position="154"/>
        <end position="173"/>
    </location>
</feature>
<dbReference type="NCBIfam" id="NF007112">
    <property type="entry name" value="PRK09561.1"/>
    <property type="match status" value="1"/>
</dbReference>
<sequence>MIKRLLANEATGGIVLIVAALLAMLLANMDATQPVYASLLAMPVEFHFGDLHINKNMLLWINDALMAVFFLLIGLEVKRELIEGSLASRDKAIFPLIAAVGGMVAPALIFLAFNGADEITRNGWAVPTATDIAFALGVLALLGSRVPPALKVFLMALAIIDDLGAIVIIALFYTHELSLLSLSVAAGAIIVLALLNLFNVRRTSLYMVVGVVLWVAVLKSGVHATLAGVVIGFFVPLAEKHGKSPARALEHGLHPWVTWLILPLFAFANAGVALDGVSFNSLFSMLPLGIILGLFIGKPLGITLFCWLSIKLGVAKLPQGASLSSIMAVGVLCGIGFTMSIFIASLAYGDLSAELMVLAKLAILIGSLLSAVVGYSLLRVKLNQPHSLKKA</sequence>
<keyword evidence="5 7" id="KW-0472">Membrane</keyword>
<evidence type="ECO:0000313" key="8">
    <source>
        <dbReference type="EMBL" id="ARJ41213.1"/>
    </source>
</evidence>
<feature type="transmembrane region" description="Helical" evidence="7">
    <location>
        <begin position="96"/>
        <end position="116"/>
    </location>
</feature>
<comment type="similarity">
    <text evidence="7">Belongs to the NhaA Na(+)/H(+) (TC 2.A.33) antiporter family.</text>
</comment>
<evidence type="ECO:0000256" key="2">
    <source>
        <dbReference type="ARBA" id="ARBA00022475"/>
    </source>
</evidence>
<dbReference type="Gene3D" id="1.20.1530.10">
    <property type="entry name" value="Na+/H+ antiporter like domain"/>
    <property type="match status" value="1"/>
</dbReference>
<dbReference type="PANTHER" id="PTHR30341:SF0">
    <property type="entry name" value="NA(+)_H(+) ANTIPORTER NHAA"/>
    <property type="match status" value="1"/>
</dbReference>
<dbReference type="OrthoDB" id="9808135at2"/>
<feature type="transmembrane region" description="Helical" evidence="7">
    <location>
        <begin position="355"/>
        <end position="378"/>
    </location>
</feature>
<keyword evidence="7" id="KW-0813">Transport</keyword>
<dbReference type="NCBIfam" id="TIGR00773">
    <property type="entry name" value="NhaA"/>
    <property type="match status" value="1"/>
</dbReference>
<feature type="transmembrane region" description="Helical" evidence="7">
    <location>
        <begin position="205"/>
        <end position="236"/>
    </location>
</feature>
<keyword evidence="7" id="KW-0050">Antiport</keyword>
<evidence type="ECO:0000256" key="1">
    <source>
        <dbReference type="ARBA" id="ARBA00004429"/>
    </source>
</evidence>
<dbReference type="HAMAP" id="MF_01844">
    <property type="entry name" value="NhaA"/>
    <property type="match status" value="1"/>
</dbReference>
<dbReference type="NCBIfam" id="NF007111">
    <property type="entry name" value="PRK09560.1"/>
    <property type="match status" value="1"/>
</dbReference>
<keyword evidence="4 7" id="KW-1133">Transmembrane helix</keyword>
<feature type="transmembrane region" description="Helical" evidence="7">
    <location>
        <begin position="286"/>
        <end position="310"/>
    </location>
</feature>
<dbReference type="GO" id="GO:0015385">
    <property type="term" value="F:sodium:proton antiporter activity"/>
    <property type="evidence" value="ECO:0007669"/>
    <property type="project" value="UniProtKB-UniRule"/>
</dbReference>
<dbReference type="InterPro" id="IPR023171">
    <property type="entry name" value="Na/H_antiporter_dom_sf"/>
</dbReference>
<evidence type="ECO:0000256" key="3">
    <source>
        <dbReference type="ARBA" id="ARBA00022692"/>
    </source>
</evidence>
<dbReference type="RefSeq" id="WP_085068054.1">
    <property type="nucleotide sequence ID" value="NZ_CP019706.1"/>
</dbReference>
<feature type="transmembrane region" description="Helical" evidence="7">
    <location>
        <begin position="57"/>
        <end position="75"/>
    </location>
</feature>
<feature type="transmembrane region" description="Helical" evidence="7">
    <location>
        <begin position="122"/>
        <end position="142"/>
    </location>
</feature>
<proteinExistence type="inferred from homology"/>
<keyword evidence="7" id="KW-0406">Ion transport</keyword>